<comment type="caution">
    <text evidence="3">The sequence shown here is derived from an EMBL/GenBank/DDBJ whole genome shotgun (WGS) entry which is preliminary data.</text>
</comment>
<evidence type="ECO:0000313" key="6">
    <source>
        <dbReference type="Proteomes" id="UP000070659"/>
    </source>
</evidence>
<dbReference type="PATRIC" id="fig|1469144.10.peg.4249"/>
<organism evidence="3 5">
    <name type="scientific">Carbonactinospora thermoautotrophica</name>
    <dbReference type="NCBI Taxonomy" id="1469144"/>
    <lineage>
        <taxon>Bacteria</taxon>
        <taxon>Bacillati</taxon>
        <taxon>Actinomycetota</taxon>
        <taxon>Actinomycetes</taxon>
        <taxon>Kitasatosporales</taxon>
        <taxon>Carbonactinosporaceae</taxon>
        <taxon>Carbonactinospora</taxon>
    </lineage>
</organism>
<dbReference type="STRING" id="1469144.LI90_3965"/>
<reference evidence="5" key="1">
    <citation type="submission" date="2015-02" db="EMBL/GenBank/DDBJ databases">
        <title>Physiological reanalysis, assessment of diazotrophy, and genome sequences of multiple isolates of Streptomyces thermoautotrophicus.</title>
        <authorList>
            <person name="MacKellar D.C."/>
            <person name="Lieber L."/>
            <person name="Norman J."/>
            <person name="Bolger A."/>
            <person name="Tobin C."/>
            <person name="Murray J.W."/>
            <person name="Friesen M."/>
            <person name="Prell J."/>
        </authorList>
    </citation>
    <scope>NUCLEOTIDE SEQUENCE [LARGE SCALE GENOMIC DNA]</scope>
    <source>
        <strain evidence="5">UBT1</strain>
    </source>
</reference>
<name>A0A132NCR9_9ACTN</name>
<dbReference type="EMBL" id="LAXD01000001">
    <property type="protein sequence ID" value="KWX02916.1"/>
    <property type="molecule type" value="Genomic_DNA"/>
</dbReference>
<proteinExistence type="predicted"/>
<evidence type="ECO:0000313" key="4">
    <source>
        <dbReference type="Proteomes" id="UP000070188"/>
    </source>
</evidence>
<dbReference type="Proteomes" id="UP000070659">
    <property type="component" value="Unassembled WGS sequence"/>
</dbReference>
<dbReference type="NCBIfam" id="TIGR01907">
    <property type="entry name" value="casE_Cse3"/>
    <property type="match status" value="1"/>
</dbReference>
<gene>
    <name evidence="2" type="ORF">LI90_3965</name>
    <name evidence="1" type="ORF">TH66_22755</name>
    <name evidence="3" type="ORF">TR74_17015</name>
</gene>
<dbReference type="Gene3D" id="3.30.70.1210">
    <property type="entry name" value="Crispr-associated protein, domain 2"/>
    <property type="match status" value="1"/>
</dbReference>
<sequence length="215" mass="23714">MNVWLTRLRPDLRHPAARHDLRDAHDLHRRIMMLVPDDLGEHARRETGLLYRVEHTPSGPQILVQSRVAPDPRRLPAGYATAETRRLDPLLNQLRTGVVIRYRIAGNPSKRLAKASPGPGRPGQVVPLRGADAEQWWIKQAEKHGLQVASLIARPVPDARGDKNGTRIKHAIVQFDGTAVVTDPDLVRAAVLSGIGRGKAYGCGLLSLAPLKVDR</sequence>
<dbReference type="OrthoDB" id="9795689at2"/>
<dbReference type="AlphaFoldDB" id="A0A132NCR9"/>
<reference evidence="4" key="4">
    <citation type="submission" date="2015-04" db="EMBL/GenBank/DDBJ databases">
        <title>Physiological reanalysis, assessment of diazotrophy, and genome sequences of multiple isolates of Streptomyces thermoautotrophicus.</title>
        <authorList>
            <person name="MacKellar D.C."/>
            <person name="Lieber L."/>
            <person name="Norman J."/>
            <person name="Bolger A."/>
            <person name="Tobin C."/>
            <person name="Murray J.W."/>
            <person name="Chang R."/>
            <person name="Ford T."/>
            <person name="Nguyen P.Q."/>
            <person name="Woodward J."/>
            <person name="Permingeat H."/>
            <person name="Joshi N.S."/>
            <person name="Silver P.A."/>
            <person name="Usadel B."/>
            <person name="Rutherford A.W."/>
            <person name="Friesen M."/>
            <person name="Prell J."/>
        </authorList>
    </citation>
    <scope>NUCLEOTIDE SEQUENCE [LARGE SCALE GENOMIC DNA]</scope>
    <source>
        <strain evidence="4">H1</strain>
    </source>
</reference>
<evidence type="ECO:0000313" key="1">
    <source>
        <dbReference type="EMBL" id="KWW98097.1"/>
    </source>
</evidence>
<dbReference type="EMBL" id="JYIJ01000019">
    <property type="protein sequence ID" value="KWW98097.1"/>
    <property type="molecule type" value="Genomic_DNA"/>
</dbReference>
<evidence type="ECO:0000313" key="2">
    <source>
        <dbReference type="EMBL" id="KWX02916.1"/>
    </source>
</evidence>
<reference evidence="3 6" key="2">
    <citation type="submission" date="2015-02" db="EMBL/GenBank/DDBJ databases">
        <title>Physiological reanalysis, assessment of diazotrophy, and genome sequences of multiple isolates of Streptomyces thermoautotrophicus.</title>
        <authorList>
            <person name="MacKellar D.C."/>
            <person name="Lieber L."/>
            <person name="Norman J."/>
            <person name="Bolger A."/>
            <person name="Tobin C."/>
            <person name="Murray J.W."/>
            <person name="Prell J."/>
        </authorList>
    </citation>
    <scope>NUCLEOTIDE SEQUENCE [LARGE SCALE GENOMIC DNA]</scope>
    <source>
        <strain evidence="3 6">UBT1</strain>
    </source>
</reference>
<dbReference type="CDD" id="cd09727">
    <property type="entry name" value="Cas6_I-E"/>
    <property type="match status" value="1"/>
</dbReference>
<dbReference type="SUPFAM" id="SSF117987">
    <property type="entry name" value="CRISPR-associated protein"/>
    <property type="match status" value="2"/>
</dbReference>
<dbReference type="Proteomes" id="UP000070598">
    <property type="component" value="Unassembled WGS sequence"/>
</dbReference>
<evidence type="ECO:0000313" key="5">
    <source>
        <dbReference type="Proteomes" id="UP000070598"/>
    </source>
</evidence>
<dbReference type="InterPro" id="IPR010179">
    <property type="entry name" value="CRISPR-assoc_prot_Cse3"/>
</dbReference>
<dbReference type="Pfam" id="PF08798">
    <property type="entry name" value="CRISPR_assoc"/>
    <property type="match status" value="1"/>
</dbReference>
<accession>A0A132NCR9</accession>
<dbReference type="RefSeq" id="WP_066890211.1">
    <property type="nucleotide sequence ID" value="NZ_JYIJ01000019.1"/>
</dbReference>
<keyword evidence="4" id="KW-1185">Reference proteome</keyword>
<protein>
    <submittedName>
        <fullName evidence="2">CRISPR-associated protein</fullName>
    </submittedName>
</protein>
<evidence type="ECO:0000313" key="3">
    <source>
        <dbReference type="EMBL" id="KWX07945.1"/>
    </source>
</evidence>
<dbReference type="Proteomes" id="UP000070188">
    <property type="component" value="Unassembled WGS sequence"/>
</dbReference>
<dbReference type="SMART" id="SM01101">
    <property type="entry name" value="CRISPR_assoc"/>
    <property type="match status" value="1"/>
</dbReference>
<reference evidence="2" key="3">
    <citation type="submission" date="2015-04" db="EMBL/GenBank/DDBJ databases">
        <title>Physiological reanalysis, assessment of diazotrophy, and genome sequences of multiple isolates of Streptomyces thermoautotrophicus.</title>
        <authorList>
            <person name="MacKellar D.C."/>
            <person name="Lieber L."/>
            <person name="Norman J."/>
            <person name="Bolger A."/>
            <person name="Tobin C."/>
            <person name="Murray J.W."/>
            <person name="Woodward J."/>
            <person name="Friesen M."/>
            <person name="Prell J."/>
        </authorList>
    </citation>
    <scope>NUCLEOTIDE SEQUENCE [LARGE SCALE GENOMIC DNA]</scope>
    <source>
        <strain evidence="2">H1</strain>
    </source>
</reference>
<dbReference type="Gene3D" id="3.30.70.1200">
    <property type="entry name" value="Crispr-associated protein, domain 1"/>
    <property type="match status" value="1"/>
</dbReference>
<dbReference type="EMBL" id="JYIK01001023">
    <property type="protein sequence ID" value="KWX07945.1"/>
    <property type="molecule type" value="Genomic_DNA"/>
</dbReference>